<evidence type="ECO:0000256" key="13">
    <source>
        <dbReference type="ARBA" id="ARBA00038060"/>
    </source>
</evidence>
<dbReference type="InterPro" id="IPR023380">
    <property type="entry name" value="DsbB-like_sf"/>
</dbReference>
<keyword evidence="6" id="KW-0249">Electron transport</keyword>
<keyword evidence="7 16" id="KW-1133">Transmembrane helix</keyword>
<accession>C8PKT2</accession>
<organism evidence="17 18">
    <name type="scientific">Campylobacter gracilis RM3268</name>
    <dbReference type="NCBI Taxonomy" id="553220"/>
    <lineage>
        <taxon>Bacteria</taxon>
        <taxon>Pseudomonadati</taxon>
        <taxon>Campylobacterota</taxon>
        <taxon>Epsilonproteobacteria</taxon>
        <taxon>Campylobacterales</taxon>
        <taxon>Campylobacteraceae</taxon>
        <taxon>Campylobacter</taxon>
    </lineage>
</organism>
<keyword evidence="9 16" id="KW-0472">Membrane</keyword>
<comment type="subunit">
    <text evidence="14">Interacts with DsbL.</text>
</comment>
<reference evidence="17 18" key="1">
    <citation type="submission" date="2009-07" db="EMBL/GenBank/DDBJ databases">
        <authorList>
            <person name="Madupu R."/>
            <person name="Sebastian Y."/>
            <person name="Durkin A.S."/>
            <person name="Torralba M."/>
            <person name="Methe B."/>
            <person name="Sutton G.G."/>
            <person name="Strausberg R.L."/>
            <person name="Nelson K.E."/>
        </authorList>
    </citation>
    <scope>NUCLEOTIDE SEQUENCE [LARGE SCALE GENOMIC DNA]</scope>
    <source>
        <strain evidence="17 18">RM3268</strain>
    </source>
</reference>
<sequence>MILKIYAWQNTATPWFWLFVISAGYLAVSYFFFQCYIFMSPTQTSALVRLGFAVAGVGALIGLLLPFSFITRLIAYALGFAGAIYGYLQSSAPHPAADTANCLAAPAFPFAAPLDSLLPELFRPASCTGTPSFPAGTALSEVQSFFGGFYGEGFYLVPNIKFADAAQCAQVAFAAFAVVLVVMFVGFLYGRFTRSF</sequence>
<dbReference type="PANTHER" id="PTHR36570:SF1">
    <property type="entry name" value="PROTEIN-DISULFIDE OXIDOREDUCTASE DSBI"/>
    <property type="match status" value="1"/>
</dbReference>
<evidence type="ECO:0000256" key="8">
    <source>
        <dbReference type="ARBA" id="ARBA00023002"/>
    </source>
</evidence>
<evidence type="ECO:0000256" key="14">
    <source>
        <dbReference type="ARBA" id="ARBA00038526"/>
    </source>
</evidence>
<dbReference type="Proteomes" id="UP000005709">
    <property type="component" value="Unassembled WGS sequence"/>
</dbReference>
<keyword evidence="8" id="KW-0560">Oxidoreductase</keyword>
<keyword evidence="5 16" id="KW-0812">Transmembrane</keyword>
<keyword evidence="18" id="KW-1185">Reference proteome</keyword>
<dbReference type="GO" id="GO:0005886">
    <property type="term" value="C:plasma membrane"/>
    <property type="evidence" value="ECO:0007669"/>
    <property type="project" value="UniProtKB-SubCell"/>
</dbReference>
<feature type="transmembrane region" description="Helical" evidence="16">
    <location>
        <begin position="46"/>
        <end position="64"/>
    </location>
</feature>
<evidence type="ECO:0000256" key="9">
    <source>
        <dbReference type="ARBA" id="ARBA00023136"/>
    </source>
</evidence>
<keyword evidence="11" id="KW-0676">Redox-active center</keyword>
<evidence type="ECO:0000256" key="10">
    <source>
        <dbReference type="ARBA" id="ARBA00023157"/>
    </source>
</evidence>
<dbReference type="GO" id="GO:0015035">
    <property type="term" value="F:protein-disulfide reductase activity"/>
    <property type="evidence" value="ECO:0007669"/>
    <property type="project" value="InterPro"/>
</dbReference>
<keyword evidence="2" id="KW-0813">Transport</keyword>
<comment type="subcellular location">
    <subcellularLocation>
        <location evidence="1">Cell inner membrane</location>
        <topology evidence="1">Multi-pass membrane protein</topology>
    </subcellularLocation>
</comment>
<feature type="transmembrane region" description="Helical" evidence="16">
    <location>
        <begin position="70"/>
        <end position="88"/>
    </location>
</feature>
<evidence type="ECO:0000256" key="1">
    <source>
        <dbReference type="ARBA" id="ARBA00004429"/>
    </source>
</evidence>
<keyword evidence="3" id="KW-1003">Cell membrane</keyword>
<evidence type="ECO:0000256" key="6">
    <source>
        <dbReference type="ARBA" id="ARBA00022982"/>
    </source>
</evidence>
<dbReference type="SUPFAM" id="SSF158442">
    <property type="entry name" value="DsbB-like"/>
    <property type="match status" value="1"/>
</dbReference>
<dbReference type="AlphaFoldDB" id="C8PKT2"/>
<proteinExistence type="inferred from homology"/>
<dbReference type="eggNOG" id="COG1495">
    <property type="taxonomic scope" value="Bacteria"/>
</dbReference>
<feature type="transmembrane region" description="Helical" evidence="16">
    <location>
        <begin position="171"/>
        <end position="190"/>
    </location>
</feature>
<comment type="function">
    <text evidence="12">Required for disulfide bond formation in some proteins. Part of a redox system composed of DsbI and DsbL that mediates formation of an essential disulfide bond in AssT.</text>
</comment>
<evidence type="ECO:0000313" key="17">
    <source>
        <dbReference type="EMBL" id="EEV16691.1"/>
    </source>
</evidence>
<evidence type="ECO:0000256" key="3">
    <source>
        <dbReference type="ARBA" id="ARBA00022475"/>
    </source>
</evidence>
<evidence type="ECO:0000256" key="16">
    <source>
        <dbReference type="SAM" id="Phobius"/>
    </source>
</evidence>
<dbReference type="Gene3D" id="1.20.1550.10">
    <property type="entry name" value="DsbB-like"/>
    <property type="match status" value="1"/>
</dbReference>
<evidence type="ECO:0000256" key="2">
    <source>
        <dbReference type="ARBA" id="ARBA00022448"/>
    </source>
</evidence>
<dbReference type="STRING" id="824.CGRAC_0023"/>
<evidence type="ECO:0000256" key="4">
    <source>
        <dbReference type="ARBA" id="ARBA00022519"/>
    </source>
</evidence>
<keyword evidence="10" id="KW-1015">Disulfide bond</keyword>
<name>C8PKT2_9BACT</name>
<dbReference type="EMBL" id="ACYG01000030">
    <property type="protein sequence ID" value="EEV16691.1"/>
    <property type="molecule type" value="Genomic_DNA"/>
</dbReference>
<evidence type="ECO:0000313" key="18">
    <source>
        <dbReference type="Proteomes" id="UP000005709"/>
    </source>
</evidence>
<dbReference type="PANTHER" id="PTHR36570">
    <property type="entry name" value="DISULFIDE BOND FORMATION PROTEIN B"/>
    <property type="match status" value="1"/>
</dbReference>
<protein>
    <recommendedName>
        <fullName evidence="15">Putative protein-disulfide oxidoreductase DsbI</fullName>
    </recommendedName>
</protein>
<evidence type="ECO:0000256" key="15">
    <source>
        <dbReference type="ARBA" id="ARBA00039389"/>
    </source>
</evidence>
<dbReference type="Pfam" id="PF02600">
    <property type="entry name" value="DsbB"/>
    <property type="match status" value="1"/>
</dbReference>
<evidence type="ECO:0000256" key="5">
    <source>
        <dbReference type="ARBA" id="ARBA00022692"/>
    </source>
</evidence>
<keyword evidence="4" id="KW-0997">Cell inner membrane</keyword>
<dbReference type="InterPro" id="IPR003752">
    <property type="entry name" value="DiS_bond_form_DsbB/BdbC"/>
</dbReference>
<dbReference type="InterPro" id="IPR050183">
    <property type="entry name" value="DsbB"/>
</dbReference>
<comment type="caution">
    <text evidence="17">The sequence shown here is derived from an EMBL/GenBank/DDBJ whole genome shotgun (WGS) entry which is preliminary data.</text>
</comment>
<evidence type="ECO:0000256" key="7">
    <source>
        <dbReference type="ARBA" id="ARBA00022989"/>
    </source>
</evidence>
<evidence type="ECO:0000256" key="11">
    <source>
        <dbReference type="ARBA" id="ARBA00023284"/>
    </source>
</evidence>
<comment type="similarity">
    <text evidence="13">Belongs to the DsbB family. DsbI subfamily.</text>
</comment>
<dbReference type="GO" id="GO:0006457">
    <property type="term" value="P:protein folding"/>
    <property type="evidence" value="ECO:0007669"/>
    <property type="project" value="InterPro"/>
</dbReference>
<feature type="transmembrane region" description="Helical" evidence="16">
    <location>
        <begin position="15"/>
        <end position="39"/>
    </location>
</feature>
<evidence type="ECO:0000256" key="12">
    <source>
        <dbReference type="ARBA" id="ARBA00037310"/>
    </source>
</evidence>
<gene>
    <name evidence="17" type="ORF">CAMGR0001_0305</name>
</gene>